<feature type="domain" description="Erythromycin biosynthesis protein CIII-like C-terminal" evidence="2">
    <location>
        <begin position="247"/>
        <end position="379"/>
    </location>
</feature>
<protein>
    <submittedName>
        <fullName evidence="3">Glycosyl transferase</fullName>
    </submittedName>
</protein>
<feature type="compositionally biased region" description="Gly residues" evidence="1">
    <location>
        <begin position="409"/>
        <end position="419"/>
    </location>
</feature>
<organism evidence="3 4">
    <name type="scientific">Clavibacter nebraskensis NCPPB 2581</name>
    <dbReference type="NCBI Taxonomy" id="1097677"/>
    <lineage>
        <taxon>Bacteria</taxon>
        <taxon>Bacillati</taxon>
        <taxon>Actinomycetota</taxon>
        <taxon>Actinomycetes</taxon>
        <taxon>Micrococcales</taxon>
        <taxon>Microbacteriaceae</taxon>
        <taxon>Clavibacter</taxon>
    </lineage>
</organism>
<dbReference type="PANTHER" id="PTHR48050:SF13">
    <property type="entry name" value="STEROL 3-BETA-GLUCOSYLTRANSFERASE UGT80A2"/>
    <property type="match status" value="1"/>
</dbReference>
<evidence type="ECO:0000313" key="4">
    <source>
        <dbReference type="Proteomes" id="UP000012170"/>
    </source>
</evidence>
<reference evidence="4" key="2">
    <citation type="submission" date="2013-04" db="EMBL/GenBank/DDBJ databases">
        <title>The genome sequence of the maize-pathogen Clavibacter michiganensis subsp. nebraskensis.</title>
        <authorList>
            <person name="Gartemann K.H."/>
            <person name="Blom J."/>
            <person name="Dreiseikelmann B."/>
            <person name="Fluegel M."/>
            <person name="Jaenicke S."/>
            <person name="Linke B."/>
            <person name="Sczcepanowski R."/>
            <person name="Wittmann J."/>
            <person name="Goesmann A."/>
            <person name="Puehler A."/>
            <person name="Eichenlaub R."/>
            <person name="Rueckert C."/>
        </authorList>
    </citation>
    <scope>NUCLEOTIDE SEQUENCE [LARGE SCALE GENOMIC DNA]</scope>
    <source>
        <strain evidence="4">NCPPB 2581</strain>
    </source>
</reference>
<dbReference type="Proteomes" id="UP000012170">
    <property type="component" value="Chromosome"/>
</dbReference>
<evidence type="ECO:0000313" key="3">
    <source>
        <dbReference type="EMBL" id="CCE74139.1"/>
    </source>
</evidence>
<dbReference type="AlphaFoldDB" id="A0AAI8ZFQ8"/>
<dbReference type="KEGG" id="cmc:CMN_00162"/>
<dbReference type="GO" id="GO:0016758">
    <property type="term" value="F:hexosyltransferase activity"/>
    <property type="evidence" value="ECO:0007669"/>
    <property type="project" value="UniProtKB-ARBA"/>
</dbReference>
<sequence>MPLPIRILFSFARGQGHLNPLLPFARAARARGHETALAGPREIVAGRADFAPLFPSDTGAARTAGGTGRLVVADPGRPYAQVEEVFLGRTARTVARSVGDAIARWSPALVVCDEFDFGAMVAAERAGVPVVVVEVTASAYAGWRPSVAHALDALRAEAGLAPDPELAMLAGDLLVVPFPESVAGAGPGAASAAEPTRRAVLRVRPEAPEAADDHPAVRWLAGSDEPWRAYATLGTQFNTRSGDLLHRILDGLATTDARVLATIGPCVNPAAFPGATPRRRLEDYVPQGAVLERVDVVITHGGSGTVAGALAAGVPLVVLPMGADQRLNGERIAQLGVGRMLDAATATPEEIAAAASEVRGEPRFADAAGRIRGQIAALPPGGRRAPGLRGPRGSLTRAACAGPPRVGHDGGAAGAGRGGVRGRDARRRADAARTIAWLTRSRRRSSCCRSWDSSA</sequence>
<dbReference type="InterPro" id="IPR010610">
    <property type="entry name" value="EryCIII-like_C"/>
</dbReference>
<dbReference type="InterPro" id="IPR002213">
    <property type="entry name" value="UDP_glucos_trans"/>
</dbReference>
<dbReference type="EMBL" id="HE614873">
    <property type="protein sequence ID" value="CCE74139.1"/>
    <property type="molecule type" value="Genomic_DNA"/>
</dbReference>
<dbReference type="GeneID" id="92982023"/>
<dbReference type="GO" id="GO:0017000">
    <property type="term" value="P:antibiotic biosynthetic process"/>
    <property type="evidence" value="ECO:0007669"/>
    <property type="project" value="UniProtKB-ARBA"/>
</dbReference>
<dbReference type="Pfam" id="PF06722">
    <property type="entry name" value="EryCIII-like_C"/>
    <property type="match status" value="1"/>
</dbReference>
<dbReference type="Gene3D" id="3.40.50.2000">
    <property type="entry name" value="Glycogen Phosphorylase B"/>
    <property type="match status" value="2"/>
</dbReference>
<keyword evidence="3" id="KW-0808">Transferase</keyword>
<dbReference type="RefSeq" id="WP_015488965.1">
    <property type="nucleotide sequence ID" value="NC_020891.1"/>
</dbReference>
<dbReference type="SUPFAM" id="SSF53756">
    <property type="entry name" value="UDP-Glycosyltransferase/glycogen phosphorylase"/>
    <property type="match status" value="1"/>
</dbReference>
<accession>A0AAI8ZFQ8</accession>
<reference evidence="3 4" key="1">
    <citation type="submission" date="2011-11" db="EMBL/GenBank/DDBJ databases">
        <authorList>
            <person name="Gartemann K."/>
        </authorList>
    </citation>
    <scope>NUCLEOTIDE SEQUENCE [LARGE SCALE GENOMIC DNA]</scope>
    <source>
        <strain evidence="4">NCPPB 2581</strain>
    </source>
</reference>
<dbReference type="PANTHER" id="PTHR48050">
    <property type="entry name" value="STEROL 3-BETA-GLUCOSYLTRANSFERASE"/>
    <property type="match status" value="1"/>
</dbReference>
<dbReference type="CDD" id="cd03784">
    <property type="entry name" value="GT1_Gtf-like"/>
    <property type="match status" value="1"/>
</dbReference>
<evidence type="ECO:0000256" key="1">
    <source>
        <dbReference type="SAM" id="MobiDB-lite"/>
    </source>
</evidence>
<gene>
    <name evidence="3" type="ORF">CMN_00162</name>
</gene>
<dbReference type="GO" id="GO:0008194">
    <property type="term" value="F:UDP-glycosyltransferase activity"/>
    <property type="evidence" value="ECO:0007669"/>
    <property type="project" value="InterPro"/>
</dbReference>
<feature type="region of interest" description="Disordered" evidence="1">
    <location>
        <begin position="398"/>
        <end position="429"/>
    </location>
</feature>
<dbReference type="InterPro" id="IPR050426">
    <property type="entry name" value="Glycosyltransferase_28"/>
</dbReference>
<evidence type="ECO:0000259" key="2">
    <source>
        <dbReference type="Pfam" id="PF06722"/>
    </source>
</evidence>
<name>A0AAI8ZFQ8_9MICO</name>
<proteinExistence type="predicted"/>